<feature type="domain" description="NAD glycohydrolase translocation F5/8 type C" evidence="2">
    <location>
        <begin position="215"/>
        <end position="321"/>
    </location>
</feature>
<organism evidence="3 4">
    <name type="scientific">Gracilinema caldarium (strain ATCC 51460 / DSM 7334 / H1)</name>
    <name type="common">Treponema caldarium</name>
    <dbReference type="NCBI Taxonomy" id="744872"/>
    <lineage>
        <taxon>Bacteria</taxon>
        <taxon>Pseudomonadati</taxon>
        <taxon>Spirochaetota</taxon>
        <taxon>Spirochaetia</taxon>
        <taxon>Spirochaetales</taxon>
        <taxon>Breznakiellaceae</taxon>
        <taxon>Gracilinema</taxon>
    </lineage>
</organism>
<sequence>MKTMLIIMVCLIWSIVSVTGQQFPDANYLVPVDHQLYIPDMDNPWIGFPSHSIFLVGAYYNGYQIVDAYDGRTYIYTASDIRIADDGYIYVSTGEDKEHEPFLVLMGGDIILHFSNKYLTKPELYFGGQEARMGPFLVGGPEWAYYMFSIKDIKKTGDLYENNDTGLWNDGIKAIRVWSILTETIKGEKITYGPERMRHPFYDWGDMKINFNNASLFWAEGEPGPGIGGKIVVEFTRETDHVMVLNGAIDLSRRYLYKANNRLKQITIESESPRFVIEYSFEDIVQFHKINLPQKTSKIIITIKDVYKGSKWDDTCISAIFLKQEPMRLRSDYDKIIEEYIKRRGFDKKIAEYNAKRKLPKTN</sequence>
<keyword evidence="1" id="KW-0732">Signal</keyword>
<dbReference type="NCBIfam" id="NF047619">
    <property type="entry name" value="NADase_discoid"/>
    <property type="match status" value="1"/>
</dbReference>
<dbReference type="EMBL" id="CP002868">
    <property type="protein sequence ID" value="AEJ19223.1"/>
    <property type="molecule type" value="Genomic_DNA"/>
</dbReference>
<dbReference type="RefSeq" id="WP_013968534.1">
    <property type="nucleotide sequence ID" value="NC_015732.1"/>
</dbReference>
<evidence type="ECO:0000259" key="2">
    <source>
        <dbReference type="Pfam" id="PF25302"/>
    </source>
</evidence>
<dbReference type="Pfam" id="PF25302">
    <property type="entry name" value="NADase_transloc"/>
    <property type="match status" value="1"/>
</dbReference>
<dbReference type="HOGENOM" id="CLU_767134_0_0_12"/>
<dbReference type="OrthoDB" id="370758at2"/>
<feature type="signal peptide" evidence="1">
    <location>
        <begin position="1"/>
        <end position="20"/>
    </location>
</feature>
<dbReference type="Proteomes" id="UP000000503">
    <property type="component" value="Chromosome"/>
</dbReference>
<gene>
    <name evidence="3" type="ordered locus">Spica_1075</name>
</gene>
<protein>
    <recommendedName>
        <fullName evidence="2">NAD glycohydrolase translocation F5/8 type C domain-containing protein</fullName>
    </recommendedName>
</protein>
<feature type="chain" id="PRO_5003369855" description="NAD glycohydrolase translocation F5/8 type C domain-containing protein" evidence="1">
    <location>
        <begin position="21"/>
        <end position="363"/>
    </location>
</feature>
<dbReference type="KEGG" id="scd:Spica_1075"/>
<proteinExistence type="predicted"/>
<dbReference type="InterPro" id="IPR057561">
    <property type="entry name" value="NADase_transloc"/>
</dbReference>
<evidence type="ECO:0000256" key="1">
    <source>
        <dbReference type="SAM" id="SignalP"/>
    </source>
</evidence>
<accession>F8EYZ2</accession>
<evidence type="ECO:0000313" key="3">
    <source>
        <dbReference type="EMBL" id="AEJ19223.1"/>
    </source>
</evidence>
<dbReference type="AlphaFoldDB" id="F8EYZ2"/>
<keyword evidence="4" id="KW-1185">Reference proteome</keyword>
<reference evidence="4" key="1">
    <citation type="journal article" date="2013" name="Stand. Genomic Sci.">
        <title>Genome sequence of the thermophilic fresh-water bacterium Spirochaeta caldaria type strain (H1(T)), reclassification of Spirochaeta caldaria, Spirochaeta stenostrepta, and Spirochaeta zuelzerae in the genus Treponema as Treponema caldaria comb. nov., Treponema stenostrepta comb. nov., and Treponema zuelzerae comb. nov., and emendation of the genus Treponema.</title>
        <authorList>
            <person name="Abt B."/>
            <person name="Goker M."/>
            <person name="Scheuner C."/>
            <person name="Han C."/>
            <person name="Lu M."/>
            <person name="Misra M."/>
            <person name="Lapidus A."/>
            <person name="Nolan M."/>
            <person name="Lucas S."/>
            <person name="Hammon N."/>
            <person name="Deshpande S."/>
            <person name="Cheng J.F."/>
            <person name="Tapia R."/>
            <person name="Goodwin L.A."/>
            <person name="Pitluck S."/>
            <person name="Liolios K."/>
            <person name="Pagani I."/>
            <person name="Ivanova N."/>
            <person name="Mavromatis K."/>
            <person name="Mikhailova N."/>
            <person name="Huntemann M."/>
            <person name="Pati A."/>
            <person name="Chen A."/>
            <person name="Palaniappan K."/>
            <person name="Land M."/>
            <person name="Hauser L."/>
            <person name="Jeffries C.D."/>
            <person name="Rohde M."/>
            <person name="Spring S."/>
            <person name="Gronow S."/>
            <person name="Detter J.C."/>
            <person name="Bristow J."/>
            <person name="Eisen J.A."/>
            <person name="Markowitz V."/>
            <person name="Hugenholtz P."/>
            <person name="Kyrpides N.C."/>
            <person name="Woyke T."/>
            <person name="Klenk H.P."/>
        </authorList>
    </citation>
    <scope>NUCLEOTIDE SEQUENCE</scope>
    <source>
        <strain evidence="4">ATCC 51460 / DSM 7334 / H1</strain>
    </source>
</reference>
<dbReference type="eggNOG" id="COG2304">
    <property type="taxonomic scope" value="Bacteria"/>
</dbReference>
<evidence type="ECO:0000313" key="4">
    <source>
        <dbReference type="Proteomes" id="UP000000503"/>
    </source>
</evidence>
<name>F8EYZ2_GRAC1</name>